<dbReference type="PANTHER" id="PTHR43877">
    <property type="entry name" value="AMINOALKYLPHOSPHONATE N-ACETYLTRANSFERASE-RELATED-RELATED"/>
    <property type="match status" value="1"/>
</dbReference>
<dbReference type="SUPFAM" id="SSF55729">
    <property type="entry name" value="Acyl-CoA N-acyltransferases (Nat)"/>
    <property type="match status" value="1"/>
</dbReference>
<gene>
    <name evidence="4" type="ORF">FHS26_005690</name>
</gene>
<name>A0A7W5BRS7_9HYPH</name>
<evidence type="ECO:0000313" key="5">
    <source>
        <dbReference type="Proteomes" id="UP000518315"/>
    </source>
</evidence>
<dbReference type="EMBL" id="JACHXH010000026">
    <property type="protein sequence ID" value="MBB3137922.1"/>
    <property type="molecule type" value="Genomic_DNA"/>
</dbReference>
<dbReference type="GO" id="GO:0016747">
    <property type="term" value="F:acyltransferase activity, transferring groups other than amino-acyl groups"/>
    <property type="evidence" value="ECO:0007669"/>
    <property type="project" value="InterPro"/>
</dbReference>
<organism evidence="4 5">
    <name type="scientific">Rhizobium pisi</name>
    <dbReference type="NCBI Taxonomy" id="574561"/>
    <lineage>
        <taxon>Bacteria</taxon>
        <taxon>Pseudomonadati</taxon>
        <taxon>Pseudomonadota</taxon>
        <taxon>Alphaproteobacteria</taxon>
        <taxon>Hyphomicrobiales</taxon>
        <taxon>Rhizobiaceae</taxon>
        <taxon>Rhizobium/Agrobacterium group</taxon>
        <taxon>Rhizobium</taxon>
    </lineage>
</organism>
<evidence type="ECO:0000313" key="4">
    <source>
        <dbReference type="EMBL" id="MBB3137922.1"/>
    </source>
</evidence>
<evidence type="ECO:0000256" key="2">
    <source>
        <dbReference type="ARBA" id="ARBA00023315"/>
    </source>
</evidence>
<keyword evidence="2" id="KW-0012">Acyltransferase</keyword>
<comment type="caution">
    <text evidence="4">The sequence shown here is derived from an EMBL/GenBank/DDBJ whole genome shotgun (WGS) entry which is preliminary data.</text>
</comment>
<dbReference type="InterPro" id="IPR050832">
    <property type="entry name" value="Bact_Acetyltransf"/>
</dbReference>
<dbReference type="Proteomes" id="UP000518315">
    <property type="component" value="Unassembled WGS sequence"/>
</dbReference>
<evidence type="ECO:0000259" key="3">
    <source>
        <dbReference type="PROSITE" id="PS51186"/>
    </source>
</evidence>
<dbReference type="InterPro" id="IPR016181">
    <property type="entry name" value="Acyl_CoA_acyltransferase"/>
</dbReference>
<dbReference type="InterPro" id="IPR027417">
    <property type="entry name" value="P-loop_NTPase"/>
</dbReference>
<keyword evidence="1 4" id="KW-0808">Transferase</keyword>
<dbReference type="AlphaFoldDB" id="A0A7W5BRS7"/>
<dbReference type="Gene3D" id="3.40.630.30">
    <property type="match status" value="1"/>
</dbReference>
<evidence type="ECO:0000256" key="1">
    <source>
        <dbReference type="ARBA" id="ARBA00022679"/>
    </source>
</evidence>
<proteinExistence type="predicted"/>
<dbReference type="Pfam" id="PF13673">
    <property type="entry name" value="Acetyltransf_10"/>
    <property type="match status" value="1"/>
</dbReference>
<protein>
    <submittedName>
        <fullName evidence="4">GNAT superfamily N-acetyltransferase</fullName>
    </submittedName>
</protein>
<dbReference type="InterPro" id="IPR000182">
    <property type="entry name" value="GNAT_dom"/>
</dbReference>
<dbReference type="CDD" id="cd04301">
    <property type="entry name" value="NAT_SF"/>
    <property type="match status" value="1"/>
</dbReference>
<dbReference type="Gene3D" id="3.40.50.300">
    <property type="entry name" value="P-loop containing nucleotide triphosphate hydrolases"/>
    <property type="match status" value="1"/>
</dbReference>
<dbReference type="SUPFAM" id="SSF52540">
    <property type="entry name" value="P-loop containing nucleoside triphosphate hydrolases"/>
    <property type="match status" value="1"/>
</dbReference>
<keyword evidence="5" id="KW-1185">Reference proteome</keyword>
<dbReference type="PANTHER" id="PTHR43877:SF1">
    <property type="entry name" value="ACETYLTRANSFERASE"/>
    <property type="match status" value="1"/>
</dbReference>
<feature type="domain" description="N-acetyltransferase" evidence="3">
    <location>
        <begin position="204"/>
        <end position="351"/>
    </location>
</feature>
<dbReference type="PROSITE" id="PS51186">
    <property type="entry name" value="GNAT"/>
    <property type="match status" value="1"/>
</dbReference>
<reference evidence="4 5" key="1">
    <citation type="submission" date="2020-08" db="EMBL/GenBank/DDBJ databases">
        <title>Genomic Encyclopedia of Type Strains, Phase III (KMG-III): the genomes of soil and plant-associated and newly described type strains.</title>
        <authorList>
            <person name="Whitman W."/>
        </authorList>
    </citation>
    <scope>NUCLEOTIDE SEQUENCE [LARGE SCALE GENOMIC DNA]</scope>
    <source>
        <strain evidence="4 5">CECT 4113</strain>
    </source>
</reference>
<sequence>MKLFVLLMGFPGVGKLTIAMELSPLLAAKVIDNHWFNNPILRLLDDDGTTPLPNGIWEYTGRVRQAVLDAIVAYGPPSANFIFTHAGTDGDERSLRTFEQIAGAARQCEALLVPVRLLCDEEELARRVATPARRERLKSIDVQASGEKSRRSQVLDPRHQFTLNLDVTLKTAEASAAAIHHHILSIAAGDFGSLQSNRGMTGQIEIQYALRNEAAAISELVQNTIRVSNAMDYPAEVIERVVGKFSHEAVLGLMENRVVWIARQGDEIVGTASLDGDTIRTVFVSPMAQGQGVGRRLMETVEAAAREAGIEVLRVPASLTARNFYARLGYDEVREVLYGQERTFLMEKQIA</sequence>
<accession>A0A7W5BRS7</accession>